<name>A0ABW5G2H4_9PSEU</name>
<dbReference type="Proteomes" id="UP001597417">
    <property type="component" value="Unassembled WGS sequence"/>
</dbReference>
<evidence type="ECO:0000313" key="4">
    <source>
        <dbReference type="Proteomes" id="UP001597417"/>
    </source>
</evidence>
<accession>A0ABW5G2H4</accession>
<sequence>MMYGTGSVWMFVMPVIWIGLIALIIWAVFRHTRARRDGAARERAQEDLRRRFARGEISAEEFAASVREPGPAPASTTTEPRNRWLPLAVLIAAAGLLAASIVGVSLGAASPTAGNGYGPDNGGPMMPGPDRGSDNRAGT</sequence>
<feature type="transmembrane region" description="Helical" evidence="2">
    <location>
        <begin position="84"/>
        <end position="109"/>
    </location>
</feature>
<keyword evidence="2" id="KW-0812">Transmembrane</keyword>
<organism evidence="3 4">
    <name type="scientific">Amycolatopsis pigmentata</name>
    <dbReference type="NCBI Taxonomy" id="450801"/>
    <lineage>
        <taxon>Bacteria</taxon>
        <taxon>Bacillati</taxon>
        <taxon>Actinomycetota</taxon>
        <taxon>Actinomycetes</taxon>
        <taxon>Pseudonocardiales</taxon>
        <taxon>Pseudonocardiaceae</taxon>
        <taxon>Amycolatopsis</taxon>
    </lineage>
</organism>
<comment type="caution">
    <text evidence="3">The sequence shown here is derived from an EMBL/GenBank/DDBJ whole genome shotgun (WGS) entry which is preliminary data.</text>
</comment>
<gene>
    <name evidence="3" type="ORF">ACFSXZ_28820</name>
</gene>
<keyword evidence="4" id="KW-1185">Reference proteome</keyword>
<evidence type="ECO:0000313" key="3">
    <source>
        <dbReference type="EMBL" id="MFD2420341.1"/>
    </source>
</evidence>
<protein>
    <submittedName>
        <fullName evidence="3">SHOCT domain-containing protein</fullName>
    </submittedName>
</protein>
<evidence type="ECO:0000256" key="2">
    <source>
        <dbReference type="SAM" id="Phobius"/>
    </source>
</evidence>
<feature type="transmembrane region" description="Helical" evidence="2">
    <location>
        <begin position="6"/>
        <end position="29"/>
    </location>
</feature>
<keyword evidence="2" id="KW-1133">Transmembrane helix</keyword>
<dbReference type="RefSeq" id="WP_378268364.1">
    <property type="nucleotide sequence ID" value="NZ_JBHUKR010000017.1"/>
</dbReference>
<feature type="region of interest" description="Disordered" evidence="1">
    <location>
        <begin position="115"/>
        <end position="139"/>
    </location>
</feature>
<dbReference type="EMBL" id="JBHUKR010000017">
    <property type="protein sequence ID" value="MFD2420341.1"/>
    <property type="molecule type" value="Genomic_DNA"/>
</dbReference>
<proteinExistence type="predicted"/>
<keyword evidence="2" id="KW-0472">Membrane</keyword>
<reference evidence="4" key="1">
    <citation type="journal article" date="2019" name="Int. J. Syst. Evol. Microbiol.">
        <title>The Global Catalogue of Microorganisms (GCM) 10K type strain sequencing project: providing services to taxonomists for standard genome sequencing and annotation.</title>
        <authorList>
            <consortium name="The Broad Institute Genomics Platform"/>
            <consortium name="The Broad Institute Genome Sequencing Center for Infectious Disease"/>
            <person name="Wu L."/>
            <person name="Ma J."/>
        </authorList>
    </citation>
    <scope>NUCLEOTIDE SEQUENCE [LARGE SCALE GENOMIC DNA]</scope>
    <source>
        <strain evidence="4">CGMCC 4.7645</strain>
    </source>
</reference>
<evidence type="ECO:0000256" key="1">
    <source>
        <dbReference type="SAM" id="MobiDB-lite"/>
    </source>
</evidence>